<evidence type="ECO:0000256" key="3">
    <source>
        <dbReference type="ARBA" id="ARBA00022801"/>
    </source>
</evidence>
<keyword evidence="9" id="KW-1185">Reference proteome</keyword>
<evidence type="ECO:0000313" key="9">
    <source>
        <dbReference type="Proteomes" id="UP000245263"/>
    </source>
</evidence>
<keyword evidence="4 6" id="KW-0862">Zinc</keyword>
<evidence type="ECO:0000256" key="5">
    <source>
        <dbReference type="ARBA" id="ARBA00023049"/>
    </source>
</evidence>
<gene>
    <name evidence="8" type="ORF">LPTSP3_g37340</name>
</gene>
<dbReference type="Pfam" id="PF01435">
    <property type="entry name" value="Peptidase_M48"/>
    <property type="match status" value="1"/>
</dbReference>
<evidence type="ECO:0000313" key="8">
    <source>
        <dbReference type="EMBL" id="BDA80804.1"/>
    </source>
</evidence>
<protein>
    <recommendedName>
        <fullName evidence="7">Peptidase M48 domain-containing protein</fullName>
    </recommendedName>
</protein>
<proteinExistence type="inferred from homology"/>
<keyword evidence="5 6" id="KW-0482">Metalloprotease</keyword>
<keyword evidence="1 6" id="KW-0645">Protease</keyword>
<dbReference type="InterPro" id="IPR051156">
    <property type="entry name" value="Mito/Outer_Membr_Metalloprot"/>
</dbReference>
<evidence type="ECO:0000256" key="6">
    <source>
        <dbReference type="RuleBase" id="RU003983"/>
    </source>
</evidence>
<evidence type="ECO:0000256" key="1">
    <source>
        <dbReference type="ARBA" id="ARBA00022670"/>
    </source>
</evidence>
<feature type="domain" description="Peptidase M48" evidence="7">
    <location>
        <begin position="168"/>
        <end position="345"/>
    </location>
</feature>
<keyword evidence="3 6" id="KW-0378">Hydrolase</keyword>
<dbReference type="PANTHER" id="PTHR22726:SF1">
    <property type="entry name" value="METALLOENDOPEPTIDASE OMA1, MITOCHONDRIAL"/>
    <property type="match status" value="1"/>
</dbReference>
<sequence length="369" mass="40242">MQSPKAKLLTSPQLTADGLPLSMGESLTQTSEQGLFVQVRNNDKTGWVSKLFVSPLPPSEKIKLGAASNSSESVLARQRASDFTKTAAARGLSETEKLRVRGGAELYDFESLRWLESLRLETNVVTKRTDTSFSRSVSSDTEQEVKVGRALAARLIQKYNLVKEEELTKYINRVGTRIANNSSRGDLNFRFGILDSNEINAFACPGGFIFLTKGSLHQIASEAELAGVLSHEIGHVVLFHNGSFEKMNVFLEIVTGMLGPSGGEVISAATSATLDELEKQFFETGRDISFEWEADEAGVILAAQSGYPANGLGDYLGRLTKAPNAKQLTHTHPDTATRVTKLAKIESTASNKDAPAVKEEWSQYKKLIP</sequence>
<dbReference type="PANTHER" id="PTHR22726">
    <property type="entry name" value="METALLOENDOPEPTIDASE OMA1"/>
    <property type="match status" value="1"/>
</dbReference>
<evidence type="ECO:0000256" key="4">
    <source>
        <dbReference type="ARBA" id="ARBA00022833"/>
    </source>
</evidence>
<dbReference type="InterPro" id="IPR001915">
    <property type="entry name" value="Peptidase_M48"/>
</dbReference>
<keyword evidence="2" id="KW-0479">Metal-binding</keyword>
<comment type="similarity">
    <text evidence="6">Belongs to the peptidase M48 family.</text>
</comment>
<dbReference type="Gene3D" id="3.30.2010.10">
    <property type="entry name" value="Metalloproteases ('zincins'), catalytic domain"/>
    <property type="match status" value="1"/>
</dbReference>
<evidence type="ECO:0000259" key="7">
    <source>
        <dbReference type="Pfam" id="PF01435"/>
    </source>
</evidence>
<organism evidence="8 9">
    <name type="scientific">Leptospira kobayashii</name>
    <dbReference type="NCBI Taxonomy" id="1917830"/>
    <lineage>
        <taxon>Bacteria</taxon>
        <taxon>Pseudomonadati</taxon>
        <taxon>Spirochaetota</taxon>
        <taxon>Spirochaetia</taxon>
        <taxon>Leptospirales</taxon>
        <taxon>Leptospiraceae</taxon>
        <taxon>Leptospira</taxon>
    </lineage>
</organism>
<evidence type="ECO:0000256" key="2">
    <source>
        <dbReference type="ARBA" id="ARBA00022723"/>
    </source>
</evidence>
<dbReference type="EMBL" id="AP025029">
    <property type="protein sequence ID" value="BDA80804.1"/>
    <property type="molecule type" value="Genomic_DNA"/>
</dbReference>
<dbReference type="Proteomes" id="UP000245263">
    <property type="component" value="Chromosome 2"/>
</dbReference>
<name>A0ABN6KLK1_9LEPT</name>
<accession>A0ABN6KLK1</accession>
<reference evidence="8 9" key="1">
    <citation type="submission" date="2021-08" db="EMBL/GenBank/DDBJ databases">
        <title>Complete genome sequence of Leptospira kobayashii strain E30.</title>
        <authorList>
            <person name="Nakao R."/>
            <person name="Nakamura S."/>
            <person name="Masuzawa T."/>
            <person name="Koizumi N."/>
        </authorList>
    </citation>
    <scope>NUCLEOTIDE SEQUENCE [LARGE SCALE GENOMIC DNA]</scope>
    <source>
        <strain evidence="8 9">E30</strain>
    </source>
</reference>
<comment type="cofactor">
    <cofactor evidence="6">
        <name>Zn(2+)</name>
        <dbReference type="ChEBI" id="CHEBI:29105"/>
    </cofactor>
    <text evidence="6">Binds 1 zinc ion per subunit.</text>
</comment>